<gene>
    <name evidence="1" type="ORF">KQX54_010967</name>
</gene>
<evidence type="ECO:0000313" key="2">
    <source>
        <dbReference type="Proteomes" id="UP000826195"/>
    </source>
</evidence>
<accession>A0AAV7J681</accession>
<protein>
    <submittedName>
        <fullName evidence="1">Uncharacterized protein</fullName>
    </submittedName>
</protein>
<name>A0AAV7J681_COTGL</name>
<keyword evidence="2" id="KW-1185">Reference proteome</keyword>
<reference evidence="1 2" key="1">
    <citation type="journal article" date="2021" name="J. Hered.">
        <title>A chromosome-level genome assembly of the parasitoid wasp, Cotesia glomerata (Hymenoptera: Braconidae).</title>
        <authorList>
            <person name="Pinto B.J."/>
            <person name="Weis J.J."/>
            <person name="Gamble T."/>
            <person name="Ode P.J."/>
            <person name="Paul R."/>
            <person name="Zaspel J.M."/>
        </authorList>
    </citation>
    <scope>NUCLEOTIDE SEQUENCE [LARGE SCALE GENOMIC DNA]</scope>
    <source>
        <strain evidence="1">CgM1</strain>
    </source>
</reference>
<dbReference type="Proteomes" id="UP000826195">
    <property type="component" value="Unassembled WGS sequence"/>
</dbReference>
<organism evidence="1 2">
    <name type="scientific">Cotesia glomerata</name>
    <name type="common">Lepidopteran parasitic wasp</name>
    <name type="synonym">Apanteles glomeratus</name>
    <dbReference type="NCBI Taxonomy" id="32391"/>
    <lineage>
        <taxon>Eukaryota</taxon>
        <taxon>Metazoa</taxon>
        <taxon>Ecdysozoa</taxon>
        <taxon>Arthropoda</taxon>
        <taxon>Hexapoda</taxon>
        <taxon>Insecta</taxon>
        <taxon>Pterygota</taxon>
        <taxon>Neoptera</taxon>
        <taxon>Endopterygota</taxon>
        <taxon>Hymenoptera</taxon>
        <taxon>Apocrita</taxon>
        <taxon>Ichneumonoidea</taxon>
        <taxon>Braconidae</taxon>
        <taxon>Microgastrinae</taxon>
        <taxon>Cotesia</taxon>
    </lineage>
</organism>
<proteinExistence type="predicted"/>
<dbReference type="AlphaFoldDB" id="A0AAV7J681"/>
<dbReference type="EMBL" id="JAHXZJ010000001">
    <property type="protein sequence ID" value="KAH0567596.1"/>
    <property type="molecule type" value="Genomic_DNA"/>
</dbReference>
<sequence length="124" mass="13410">MKARVALRTTCIALEDKVVSDEGHGTTRGIGVNEQRIDFSLGLLRAGSLTPVPLYSILSSNNYHWVGLLFTLWFSSPRLFVCSSAGISSGFIEGTLRYGPGSNENITVPMPRSSSSAFWHSAST</sequence>
<evidence type="ECO:0000313" key="1">
    <source>
        <dbReference type="EMBL" id="KAH0567596.1"/>
    </source>
</evidence>
<comment type="caution">
    <text evidence="1">The sequence shown here is derived from an EMBL/GenBank/DDBJ whole genome shotgun (WGS) entry which is preliminary data.</text>
</comment>